<name>K1XMB2_MARBU</name>
<evidence type="ECO:0000256" key="1">
    <source>
        <dbReference type="SAM" id="MobiDB-lite"/>
    </source>
</evidence>
<dbReference type="HOGENOM" id="CLU_1057980_0_0_1"/>
<accession>K1XMB2</accession>
<reference evidence="3 4" key="1">
    <citation type="journal article" date="2012" name="BMC Genomics">
        <title>Sequencing the genome of Marssonina brunnea reveals fungus-poplar co-evolution.</title>
        <authorList>
            <person name="Zhu S."/>
            <person name="Cao Y.-Z."/>
            <person name="Jiang C."/>
            <person name="Tan B.-Y."/>
            <person name="Wang Z."/>
            <person name="Feng S."/>
            <person name="Zhang L."/>
            <person name="Su X.-H."/>
            <person name="Brejova B."/>
            <person name="Vinar T."/>
            <person name="Xu M."/>
            <person name="Wang M.-X."/>
            <person name="Zhang S.-G."/>
            <person name="Huang M.-R."/>
            <person name="Wu R."/>
            <person name="Zhou Y."/>
        </authorList>
    </citation>
    <scope>NUCLEOTIDE SEQUENCE [LARGE SCALE GENOMIC DNA]</scope>
    <source>
        <strain evidence="3 4">MB_m1</strain>
    </source>
</reference>
<gene>
    <name evidence="3" type="ORF">MBM_08317</name>
</gene>
<evidence type="ECO:0000313" key="3">
    <source>
        <dbReference type="EMBL" id="EKD13599.1"/>
    </source>
</evidence>
<evidence type="ECO:0000313" key="4">
    <source>
        <dbReference type="Proteomes" id="UP000006753"/>
    </source>
</evidence>
<dbReference type="AlphaFoldDB" id="K1XMB2"/>
<keyword evidence="4" id="KW-1185">Reference proteome</keyword>
<feature type="signal peptide" evidence="2">
    <location>
        <begin position="1"/>
        <end position="20"/>
    </location>
</feature>
<organism evidence="3 4">
    <name type="scientific">Marssonina brunnea f. sp. multigermtubi (strain MB_m1)</name>
    <name type="common">Marssonina leaf spot fungus</name>
    <dbReference type="NCBI Taxonomy" id="1072389"/>
    <lineage>
        <taxon>Eukaryota</taxon>
        <taxon>Fungi</taxon>
        <taxon>Dikarya</taxon>
        <taxon>Ascomycota</taxon>
        <taxon>Pezizomycotina</taxon>
        <taxon>Leotiomycetes</taxon>
        <taxon>Helotiales</taxon>
        <taxon>Drepanopezizaceae</taxon>
        <taxon>Drepanopeziza</taxon>
    </lineage>
</organism>
<feature type="chain" id="PRO_5003855223" evidence="2">
    <location>
        <begin position="21"/>
        <end position="263"/>
    </location>
</feature>
<dbReference type="EMBL" id="JH921449">
    <property type="protein sequence ID" value="EKD13599.1"/>
    <property type="molecule type" value="Genomic_DNA"/>
</dbReference>
<protein>
    <submittedName>
        <fullName evidence="3">Uncharacterized protein</fullName>
    </submittedName>
</protein>
<feature type="region of interest" description="Disordered" evidence="1">
    <location>
        <begin position="200"/>
        <end position="221"/>
    </location>
</feature>
<dbReference type="OrthoDB" id="4766847at2759"/>
<dbReference type="InParanoid" id="K1XMB2"/>
<dbReference type="Proteomes" id="UP000006753">
    <property type="component" value="Unassembled WGS sequence"/>
</dbReference>
<dbReference type="GeneID" id="18764252"/>
<dbReference type="OMA" id="GETCYEY"/>
<dbReference type="RefSeq" id="XP_007296206.1">
    <property type="nucleotide sequence ID" value="XM_007296144.1"/>
</dbReference>
<proteinExistence type="predicted"/>
<dbReference type="KEGG" id="mbe:MBM_08317"/>
<keyword evidence="2" id="KW-0732">Signal</keyword>
<sequence>MFSSFNKTAIVLAVLPAVWAFTCTTSGAESWPAGNDFSDAPFAASNSAYGGAQDVAGCASYCQQNQACVTGCLDLILQGQCNAVGGSACDDGLDDGTGTGGTSSNPVDDLIKRSKVRAARRTTLDCASGETCYEYTDESLLCVDLDTGLYHDDVEGNGSLVDGTYTAAGGQVQTGTGTPAGTATGVAVASSSRRTDVASLTPSSASTTTIPARGSAASSGSVASAPVTRASGLVDAASTDSAAVVLQAGGVLGALGLAVGLVL</sequence>
<evidence type="ECO:0000256" key="2">
    <source>
        <dbReference type="SAM" id="SignalP"/>
    </source>
</evidence>